<protein>
    <submittedName>
        <fullName evidence="2">Uncharacterized protein</fullName>
    </submittedName>
</protein>
<dbReference type="AlphaFoldDB" id="A0A921QVX3"/>
<reference evidence="2" key="2">
    <citation type="submission" date="2020-10" db="EMBL/GenBank/DDBJ databases">
        <authorList>
            <person name="Cooper E.A."/>
            <person name="Brenton Z.W."/>
            <person name="Flinn B.S."/>
            <person name="Jenkins J."/>
            <person name="Shu S."/>
            <person name="Flowers D."/>
            <person name="Luo F."/>
            <person name="Wang Y."/>
            <person name="Xia P."/>
            <person name="Barry K."/>
            <person name="Daum C."/>
            <person name="Lipzen A."/>
            <person name="Yoshinaga Y."/>
            <person name="Schmutz J."/>
            <person name="Saski C."/>
            <person name="Vermerris W."/>
            <person name="Kresovich S."/>
        </authorList>
    </citation>
    <scope>NUCLEOTIDE SEQUENCE</scope>
</reference>
<keyword evidence="1" id="KW-0472">Membrane</keyword>
<proteinExistence type="predicted"/>
<comment type="caution">
    <text evidence="2">The sequence shown here is derived from an EMBL/GenBank/DDBJ whole genome shotgun (WGS) entry which is preliminary data.</text>
</comment>
<sequence length="88" mass="10030">MFAKLKVLILKIHKIWIALYFESKCVNILGNFAKVTNISFGFLFFPVAYIIHCLIAALNTPSWVYCRHSGRHHPISTVFFLGSVVDVC</sequence>
<evidence type="ECO:0000313" key="3">
    <source>
        <dbReference type="Proteomes" id="UP000807115"/>
    </source>
</evidence>
<organism evidence="2 3">
    <name type="scientific">Sorghum bicolor</name>
    <name type="common">Sorghum</name>
    <name type="synonym">Sorghum vulgare</name>
    <dbReference type="NCBI Taxonomy" id="4558"/>
    <lineage>
        <taxon>Eukaryota</taxon>
        <taxon>Viridiplantae</taxon>
        <taxon>Streptophyta</taxon>
        <taxon>Embryophyta</taxon>
        <taxon>Tracheophyta</taxon>
        <taxon>Spermatophyta</taxon>
        <taxon>Magnoliopsida</taxon>
        <taxon>Liliopsida</taxon>
        <taxon>Poales</taxon>
        <taxon>Poaceae</taxon>
        <taxon>PACMAD clade</taxon>
        <taxon>Panicoideae</taxon>
        <taxon>Andropogonodae</taxon>
        <taxon>Andropogoneae</taxon>
        <taxon>Sorghinae</taxon>
        <taxon>Sorghum</taxon>
    </lineage>
</organism>
<feature type="transmembrane region" description="Helical" evidence="1">
    <location>
        <begin position="38"/>
        <end position="58"/>
    </location>
</feature>
<accession>A0A921QVX3</accession>
<dbReference type="EMBL" id="CM027684">
    <property type="protein sequence ID" value="KAG0529388.1"/>
    <property type="molecule type" value="Genomic_DNA"/>
</dbReference>
<name>A0A921QVX3_SORBI</name>
<keyword evidence="1" id="KW-0812">Transmembrane</keyword>
<reference evidence="2" key="1">
    <citation type="journal article" date="2019" name="BMC Genomics">
        <title>A new reference genome for Sorghum bicolor reveals high levels of sequence similarity between sweet and grain genotypes: implications for the genetics of sugar metabolism.</title>
        <authorList>
            <person name="Cooper E.A."/>
            <person name="Brenton Z.W."/>
            <person name="Flinn B.S."/>
            <person name="Jenkins J."/>
            <person name="Shu S."/>
            <person name="Flowers D."/>
            <person name="Luo F."/>
            <person name="Wang Y."/>
            <person name="Xia P."/>
            <person name="Barry K."/>
            <person name="Daum C."/>
            <person name="Lipzen A."/>
            <person name="Yoshinaga Y."/>
            <person name="Schmutz J."/>
            <person name="Saski C."/>
            <person name="Vermerris W."/>
            <person name="Kresovich S."/>
        </authorList>
    </citation>
    <scope>NUCLEOTIDE SEQUENCE</scope>
</reference>
<gene>
    <name evidence="2" type="ORF">BDA96_05G094600</name>
</gene>
<dbReference type="Proteomes" id="UP000807115">
    <property type="component" value="Chromosome 5"/>
</dbReference>
<keyword evidence="1" id="KW-1133">Transmembrane helix</keyword>
<evidence type="ECO:0000313" key="2">
    <source>
        <dbReference type="EMBL" id="KAG0529388.1"/>
    </source>
</evidence>
<evidence type="ECO:0000256" key="1">
    <source>
        <dbReference type="SAM" id="Phobius"/>
    </source>
</evidence>